<keyword evidence="7 8" id="KW-0694">RNA-binding</keyword>
<dbReference type="NCBIfam" id="TIGR00358">
    <property type="entry name" value="3_prime_RNase"/>
    <property type="match status" value="1"/>
</dbReference>
<dbReference type="PROSITE" id="PS01175">
    <property type="entry name" value="RIBONUCLEASE_II"/>
    <property type="match status" value="1"/>
</dbReference>
<dbReference type="EC" id="3.1.13.1" evidence="8"/>
<feature type="compositionally biased region" description="Basic and acidic residues" evidence="9">
    <location>
        <begin position="18"/>
        <end position="37"/>
    </location>
</feature>
<dbReference type="InterPro" id="IPR050180">
    <property type="entry name" value="RNR_Ribonuclease"/>
</dbReference>
<evidence type="ECO:0000256" key="3">
    <source>
        <dbReference type="ARBA" id="ARBA00022490"/>
    </source>
</evidence>
<keyword evidence="6 8" id="KW-0269">Exonuclease</keyword>
<evidence type="ECO:0000256" key="5">
    <source>
        <dbReference type="ARBA" id="ARBA00022801"/>
    </source>
</evidence>
<proteinExistence type="inferred from homology"/>
<dbReference type="PANTHER" id="PTHR23355">
    <property type="entry name" value="RIBONUCLEASE"/>
    <property type="match status" value="1"/>
</dbReference>
<evidence type="ECO:0000313" key="12">
    <source>
        <dbReference type="Proteomes" id="UP000503004"/>
    </source>
</evidence>
<dbReference type="InterPro" id="IPR003029">
    <property type="entry name" value="S1_domain"/>
</dbReference>
<dbReference type="SMART" id="SM00316">
    <property type="entry name" value="S1"/>
    <property type="match status" value="1"/>
</dbReference>
<dbReference type="InterPro" id="IPR012340">
    <property type="entry name" value="NA-bd_OB-fold"/>
</dbReference>
<evidence type="ECO:0000256" key="6">
    <source>
        <dbReference type="ARBA" id="ARBA00022839"/>
    </source>
</evidence>
<keyword evidence="3 8" id="KW-0963">Cytoplasm</keyword>
<dbReference type="InterPro" id="IPR001900">
    <property type="entry name" value="RNase_II/R"/>
</dbReference>
<dbReference type="FunFam" id="2.40.50.140:FF:000213">
    <property type="entry name" value="Ribonuclease R"/>
    <property type="match status" value="1"/>
</dbReference>
<dbReference type="NCBIfam" id="NF008648">
    <property type="entry name" value="PRK11642.1"/>
    <property type="match status" value="1"/>
</dbReference>
<dbReference type="PROSITE" id="PS50126">
    <property type="entry name" value="S1"/>
    <property type="match status" value="1"/>
</dbReference>
<comment type="catalytic activity">
    <reaction evidence="1 8">
        <text>Exonucleolytic cleavage in the 3'- to 5'-direction to yield nucleoside 5'-phosphates.</text>
        <dbReference type="EC" id="3.1.13.1"/>
    </reaction>
</comment>
<evidence type="ECO:0000256" key="4">
    <source>
        <dbReference type="ARBA" id="ARBA00022722"/>
    </source>
</evidence>
<dbReference type="Gene3D" id="2.40.50.140">
    <property type="entry name" value="Nucleic acid-binding proteins"/>
    <property type="match status" value="2"/>
</dbReference>
<dbReference type="EMBL" id="CP046565">
    <property type="protein sequence ID" value="QJD29789.1"/>
    <property type="molecule type" value="Genomic_DNA"/>
</dbReference>
<evidence type="ECO:0000256" key="7">
    <source>
        <dbReference type="ARBA" id="ARBA00022884"/>
    </source>
</evidence>
<comment type="similarity">
    <text evidence="8">Belongs to the RNR ribonuclease family. RNase R subfamily.</text>
</comment>
<dbReference type="SMART" id="SM00357">
    <property type="entry name" value="CSP"/>
    <property type="match status" value="1"/>
</dbReference>
<dbReference type="Proteomes" id="UP000503004">
    <property type="component" value="Chromosome"/>
</dbReference>
<comment type="function">
    <text evidence="8">3'-5' exoribonuclease that releases 5'-nucleoside monophosphates and is involved in maturation of structured RNAs.</text>
</comment>
<keyword evidence="4 8" id="KW-0540">Nuclease</keyword>
<name>A0A858Q7G1_9GAMM</name>
<reference evidence="12" key="1">
    <citation type="submission" date="2019-12" db="EMBL/GenBank/DDBJ databases">
        <authorList>
            <person name="Awala S.I."/>
            <person name="Rhee S.K."/>
        </authorList>
    </citation>
    <scope>NUCLEOTIDE SEQUENCE [LARGE SCALE GENOMIC DNA]</scope>
    <source>
        <strain evidence="12">IM1</strain>
    </source>
</reference>
<dbReference type="InterPro" id="IPR011805">
    <property type="entry name" value="RNase_R"/>
</dbReference>
<comment type="subcellular location">
    <subcellularLocation>
        <location evidence="2 8">Cytoplasm</location>
    </subcellularLocation>
</comment>
<dbReference type="HAMAP" id="MF_01895">
    <property type="entry name" value="RNase_R"/>
    <property type="match status" value="1"/>
</dbReference>
<evidence type="ECO:0000256" key="2">
    <source>
        <dbReference type="ARBA" id="ARBA00004496"/>
    </source>
</evidence>
<gene>
    <name evidence="8" type="primary">rnr</name>
    <name evidence="11" type="ORF">GNH96_07265</name>
</gene>
<feature type="region of interest" description="Disordered" evidence="9">
    <location>
        <begin position="1"/>
        <end position="37"/>
    </location>
</feature>
<dbReference type="NCBIfam" id="TIGR02063">
    <property type="entry name" value="RNase_R"/>
    <property type="match status" value="1"/>
</dbReference>
<dbReference type="KEGG" id="metu:GNH96_07265"/>
<dbReference type="CDD" id="cd04471">
    <property type="entry name" value="S1_RNase_R"/>
    <property type="match status" value="1"/>
</dbReference>
<evidence type="ECO:0000256" key="8">
    <source>
        <dbReference type="HAMAP-Rule" id="MF_01895"/>
    </source>
</evidence>
<dbReference type="Pfam" id="PF00773">
    <property type="entry name" value="RNB"/>
    <property type="match status" value="1"/>
</dbReference>
<sequence>MSIKDQDSDLNTSSADTVNREREFRLKDPYAEREAKKYERPIPSRELILKVLQDIGAPANLDEVAAALGVDDADDRESLRRRLNAMERDGQVLRNRRDRFCVVNAKDLIAGRVIGHPDGFGFLHPDDGSADLFISPKDMRALIHNDRAVVSVRGIDRRGRREAAVVQILERNTRSTVGRLYIENDISYVVPDNKRIPIDILVPESALAGAVHGQIVVVEIIEQPTARREPIGRIVEILGDHMAPGMEIEVAIRNYDLPNRWSDEVEAAVAGLTTVVPEEAKAGRIDLRDLPLVTIDGEDARDFDDAVYCRRTPKGWKLYVAIADVSHYVRPGTALDHEAHIRGTSVYFPERVIPMLPEVLSNGLCSLNPEEDRLCMVCEMILDEDGNIGRTKFYEAVMRSHARLTYTQVARMLVDGDKDLRRRYKALVPHLENLYSVYRSLRRARDERGAIDFETQESRIVFGAGRKIETIVPVVRNDAHRLIEECMIAANMATARFLAKTKVPHLLRIHEGPTAERLTDLRTFLGEVGLSLGGGDEPEPRHYAELIEAIHGRPDEHLVQTVLLRSLAQAVYSPDKKGHFGLASDAYTHFTSPIRRYPDLLVHRAIKHALSAAKPSEFAYSHNDLVLAGEHCSTCERRADEATRDVVSWLKCEFMLDKLGEEFDAVISAVTSFGFFAELRDIFVEGLVHISNLDKDFFHYDPIGHRLTGERSGVRYRLGDTVRVKVARVDLDERKIDLELVKKTAETPEAGPKRKKRSRRRSKK</sequence>
<dbReference type="InterPro" id="IPR022966">
    <property type="entry name" value="RNase_II/R_CS"/>
</dbReference>
<feature type="domain" description="S1 motif" evidence="10">
    <location>
        <begin position="660"/>
        <end position="741"/>
    </location>
</feature>
<evidence type="ECO:0000259" key="10">
    <source>
        <dbReference type="PROSITE" id="PS50126"/>
    </source>
</evidence>
<dbReference type="Pfam" id="PF17876">
    <property type="entry name" value="CSD2"/>
    <property type="match status" value="1"/>
</dbReference>
<dbReference type="InterPro" id="IPR013223">
    <property type="entry name" value="RNase_B_OB_dom"/>
</dbReference>
<evidence type="ECO:0000313" key="11">
    <source>
        <dbReference type="EMBL" id="QJD29789.1"/>
    </source>
</evidence>
<dbReference type="AlphaFoldDB" id="A0A858Q7G1"/>
<dbReference type="InterPro" id="IPR040476">
    <property type="entry name" value="CSD2"/>
</dbReference>
<organism evidence="11 12">
    <name type="scientific">Methylococcus geothermalis</name>
    <dbReference type="NCBI Taxonomy" id="2681310"/>
    <lineage>
        <taxon>Bacteria</taxon>
        <taxon>Pseudomonadati</taxon>
        <taxon>Pseudomonadota</taxon>
        <taxon>Gammaproteobacteria</taxon>
        <taxon>Methylococcales</taxon>
        <taxon>Methylococcaceae</taxon>
        <taxon>Methylococcus</taxon>
    </lineage>
</organism>
<keyword evidence="5 8" id="KW-0378">Hydrolase</keyword>
<dbReference type="GO" id="GO:0005829">
    <property type="term" value="C:cytosol"/>
    <property type="evidence" value="ECO:0007669"/>
    <property type="project" value="UniProtKB-ARBA"/>
</dbReference>
<dbReference type="GO" id="GO:0008859">
    <property type="term" value="F:exoribonuclease II activity"/>
    <property type="evidence" value="ECO:0007669"/>
    <property type="project" value="UniProtKB-UniRule"/>
</dbReference>
<dbReference type="PANTHER" id="PTHR23355:SF9">
    <property type="entry name" value="DIS3-LIKE EXONUCLEASE 2"/>
    <property type="match status" value="1"/>
</dbReference>
<keyword evidence="12" id="KW-1185">Reference proteome</keyword>
<dbReference type="GO" id="GO:0003723">
    <property type="term" value="F:RNA binding"/>
    <property type="evidence" value="ECO:0007669"/>
    <property type="project" value="UniProtKB-UniRule"/>
</dbReference>
<dbReference type="Pfam" id="PF08206">
    <property type="entry name" value="OB_RNB"/>
    <property type="match status" value="1"/>
</dbReference>
<dbReference type="Pfam" id="PF00575">
    <property type="entry name" value="S1"/>
    <property type="match status" value="1"/>
</dbReference>
<evidence type="ECO:0000256" key="9">
    <source>
        <dbReference type="SAM" id="MobiDB-lite"/>
    </source>
</evidence>
<dbReference type="InterPro" id="IPR011129">
    <property type="entry name" value="CSD"/>
</dbReference>
<protein>
    <recommendedName>
        <fullName evidence="8">Ribonuclease R</fullName>
        <shortName evidence="8">RNase R</shortName>
        <ecNumber evidence="8">3.1.13.1</ecNumber>
    </recommendedName>
</protein>
<dbReference type="InterPro" id="IPR004476">
    <property type="entry name" value="RNase_II/RNase_R"/>
</dbReference>
<evidence type="ECO:0000256" key="1">
    <source>
        <dbReference type="ARBA" id="ARBA00001849"/>
    </source>
</evidence>
<dbReference type="SUPFAM" id="SSF50249">
    <property type="entry name" value="Nucleic acid-binding proteins"/>
    <property type="match status" value="4"/>
</dbReference>
<accession>A0A858Q7G1</accession>
<dbReference type="SMART" id="SM00955">
    <property type="entry name" value="RNB"/>
    <property type="match status" value="1"/>
</dbReference>
<dbReference type="GO" id="GO:0006402">
    <property type="term" value="P:mRNA catabolic process"/>
    <property type="evidence" value="ECO:0007669"/>
    <property type="project" value="TreeGrafter"/>
</dbReference>